<gene>
    <name evidence="1" type="ORF">SBX64_15750</name>
</gene>
<evidence type="ECO:0000313" key="2">
    <source>
        <dbReference type="Proteomes" id="UP001279860"/>
    </source>
</evidence>
<organism evidence="1 2">
    <name type="scientific">Vibrio rhizosphaerae</name>
    <dbReference type="NCBI Taxonomy" id="398736"/>
    <lineage>
        <taxon>Bacteria</taxon>
        <taxon>Pseudomonadati</taxon>
        <taxon>Pseudomonadota</taxon>
        <taxon>Gammaproteobacteria</taxon>
        <taxon>Vibrionales</taxon>
        <taxon>Vibrionaceae</taxon>
        <taxon>Vibrio</taxon>
    </lineage>
</organism>
<sequence length="70" mass="7824">MQAQLNHTHHSFPVSEASLSSYQFESLKAQLKQLTPAQLRHLQSEIDASLSSESSSLLTHEELDLLSSLF</sequence>
<accession>A0ABU4IX62</accession>
<dbReference type="EMBL" id="JAWRCP010000002">
    <property type="protein sequence ID" value="MDW6093992.1"/>
    <property type="molecule type" value="Genomic_DNA"/>
</dbReference>
<proteinExistence type="predicted"/>
<comment type="caution">
    <text evidence="1">The sequence shown here is derived from an EMBL/GenBank/DDBJ whole genome shotgun (WGS) entry which is preliminary data.</text>
</comment>
<reference evidence="1 2" key="1">
    <citation type="submission" date="2023-11" db="EMBL/GenBank/DDBJ databases">
        <title>Plant-associative lifestyle of Vibrio porteresiae and its evolutionary dynamics.</title>
        <authorList>
            <person name="Rameshkumar N."/>
            <person name="Kirti K."/>
        </authorList>
    </citation>
    <scope>NUCLEOTIDE SEQUENCE [LARGE SCALE GENOMIC DNA]</scope>
    <source>
        <strain evidence="1 2">MSSRF7</strain>
    </source>
</reference>
<name>A0ABU4IX62_9VIBR</name>
<dbReference type="Proteomes" id="UP001279860">
    <property type="component" value="Unassembled WGS sequence"/>
</dbReference>
<keyword evidence="2" id="KW-1185">Reference proteome</keyword>
<evidence type="ECO:0000313" key="1">
    <source>
        <dbReference type="EMBL" id="MDW6093992.1"/>
    </source>
</evidence>
<dbReference type="RefSeq" id="WP_038184887.1">
    <property type="nucleotide sequence ID" value="NZ_AP024904.1"/>
</dbReference>
<protein>
    <submittedName>
        <fullName evidence="1">Uncharacterized protein</fullName>
    </submittedName>
</protein>